<evidence type="ECO:0000256" key="1">
    <source>
        <dbReference type="SAM" id="MobiDB-lite"/>
    </source>
</evidence>
<accession>A0A6C0J1P2</accession>
<name>A0A6C0J1P2_9ZZZZ</name>
<sequence>MPKCIDDPSRSYKGNEPSPKGLGYCSHTQAVSTSKTGNDGNTWTVETTYKGTKRWVKKSVSSKRVSKKKTSGKRRSPKRTSKKKTSKKRRSTRRTSKKKTSGKRKSPKKVSKKKESSLHYNENMTREEMARWMKSKEFLRWMKQIDKRPKTYEKTENGTYPISWNIGSDLKENEIYTSGTSILLYSKNDGYRMPTHQIGKTLTMKKSEIRKKVRNIIKEIQKDKNLKKINKVQTHFKPFLYRGKPEKGAMIGGIDIYYS</sequence>
<proteinExistence type="predicted"/>
<evidence type="ECO:0000313" key="2">
    <source>
        <dbReference type="EMBL" id="QHT99571.1"/>
    </source>
</evidence>
<dbReference type="AlphaFoldDB" id="A0A6C0J1P2"/>
<organism evidence="2">
    <name type="scientific">viral metagenome</name>
    <dbReference type="NCBI Taxonomy" id="1070528"/>
    <lineage>
        <taxon>unclassified sequences</taxon>
        <taxon>metagenomes</taxon>
        <taxon>organismal metagenomes</taxon>
    </lineage>
</organism>
<dbReference type="EMBL" id="MN740310">
    <property type="protein sequence ID" value="QHT99571.1"/>
    <property type="molecule type" value="Genomic_DNA"/>
</dbReference>
<feature type="region of interest" description="Disordered" evidence="1">
    <location>
        <begin position="1"/>
        <end position="122"/>
    </location>
</feature>
<feature type="compositionally biased region" description="Basic residues" evidence="1">
    <location>
        <begin position="51"/>
        <end position="112"/>
    </location>
</feature>
<reference evidence="2" key="1">
    <citation type="journal article" date="2020" name="Nature">
        <title>Giant virus diversity and host interactions through global metagenomics.</title>
        <authorList>
            <person name="Schulz F."/>
            <person name="Roux S."/>
            <person name="Paez-Espino D."/>
            <person name="Jungbluth S."/>
            <person name="Walsh D.A."/>
            <person name="Denef V.J."/>
            <person name="McMahon K.D."/>
            <person name="Konstantinidis K.T."/>
            <person name="Eloe-Fadrosh E.A."/>
            <person name="Kyrpides N.C."/>
            <person name="Woyke T."/>
        </authorList>
    </citation>
    <scope>NUCLEOTIDE SEQUENCE</scope>
    <source>
        <strain evidence="2">GVMAG-M-3300025727-45</strain>
    </source>
</reference>
<feature type="compositionally biased region" description="Polar residues" evidence="1">
    <location>
        <begin position="26"/>
        <end position="50"/>
    </location>
</feature>
<protein>
    <submittedName>
        <fullName evidence="2">Uncharacterized protein</fullName>
    </submittedName>
</protein>
<feature type="compositionally biased region" description="Basic and acidic residues" evidence="1">
    <location>
        <begin position="1"/>
        <end position="10"/>
    </location>
</feature>